<sequence>MDTNRGKKKKRSYILRAEIYTHHTHSSDQCGKDDCSTPHCPHQHRPTHARPETPRPTKTDLNQTRFTQKQAQTRPDHFKHILLYLRPKLLHLRLGKTTLDKFNQTRPTTL</sequence>
<feature type="compositionally biased region" description="Basic and acidic residues" evidence="1">
    <location>
        <begin position="49"/>
        <end position="58"/>
    </location>
</feature>
<name>A0A5B7IYH2_PORTR</name>
<reference evidence="2 3" key="1">
    <citation type="submission" date="2019-05" db="EMBL/GenBank/DDBJ databases">
        <title>Another draft genome of Portunus trituberculatus and its Hox gene families provides insights of decapod evolution.</title>
        <authorList>
            <person name="Jeong J.-H."/>
            <person name="Song I."/>
            <person name="Kim S."/>
            <person name="Choi T."/>
            <person name="Kim D."/>
            <person name="Ryu S."/>
            <person name="Kim W."/>
        </authorList>
    </citation>
    <scope>NUCLEOTIDE SEQUENCE [LARGE SCALE GENOMIC DNA]</scope>
    <source>
        <tissue evidence="2">Muscle</tissue>
    </source>
</reference>
<evidence type="ECO:0000256" key="1">
    <source>
        <dbReference type="SAM" id="MobiDB-lite"/>
    </source>
</evidence>
<feature type="compositionally biased region" description="Polar residues" evidence="1">
    <location>
        <begin position="59"/>
        <end position="73"/>
    </location>
</feature>
<dbReference type="AlphaFoldDB" id="A0A5B7IYH2"/>
<evidence type="ECO:0000313" key="3">
    <source>
        <dbReference type="Proteomes" id="UP000324222"/>
    </source>
</evidence>
<proteinExistence type="predicted"/>
<organism evidence="2 3">
    <name type="scientific">Portunus trituberculatus</name>
    <name type="common">Swimming crab</name>
    <name type="synonym">Neptunus trituberculatus</name>
    <dbReference type="NCBI Taxonomy" id="210409"/>
    <lineage>
        <taxon>Eukaryota</taxon>
        <taxon>Metazoa</taxon>
        <taxon>Ecdysozoa</taxon>
        <taxon>Arthropoda</taxon>
        <taxon>Crustacea</taxon>
        <taxon>Multicrustacea</taxon>
        <taxon>Malacostraca</taxon>
        <taxon>Eumalacostraca</taxon>
        <taxon>Eucarida</taxon>
        <taxon>Decapoda</taxon>
        <taxon>Pleocyemata</taxon>
        <taxon>Brachyura</taxon>
        <taxon>Eubrachyura</taxon>
        <taxon>Portunoidea</taxon>
        <taxon>Portunidae</taxon>
        <taxon>Portuninae</taxon>
        <taxon>Portunus</taxon>
    </lineage>
</organism>
<dbReference type="Proteomes" id="UP000324222">
    <property type="component" value="Unassembled WGS sequence"/>
</dbReference>
<feature type="region of interest" description="Disordered" evidence="1">
    <location>
        <begin position="24"/>
        <end position="73"/>
    </location>
</feature>
<keyword evidence="3" id="KW-1185">Reference proteome</keyword>
<protein>
    <submittedName>
        <fullName evidence="2">Uncharacterized protein</fullName>
    </submittedName>
</protein>
<dbReference type="EMBL" id="VSRR010067889">
    <property type="protein sequence ID" value="MPC85274.1"/>
    <property type="molecule type" value="Genomic_DNA"/>
</dbReference>
<evidence type="ECO:0000313" key="2">
    <source>
        <dbReference type="EMBL" id="MPC85274.1"/>
    </source>
</evidence>
<comment type="caution">
    <text evidence="2">The sequence shown here is derived from an EMBL/GenBank/DDBJ whole genome shotgun (WGS) entry which is preliminary data.</text>
</comment>
<gene>
    <name evidence="2" type="ORF">E2C01_080040</name>
</gene>
<accession>A0A5B7IYH2</accession>